<keyword evidence="2" id="KW-0687">Ribonucleoprotein</keyword>
<dbReference type="AlphaFoldDB" id="A0AB73LNW9"/>
<dbReference type="RefSeq" id="WP_004459549.1">
    <property type="nucleotide sequence ID" value="NZ_CP028370.1"/>
</dbReference>
<organism evidence="2 3">
    <name type="scientific">Leptospira santarosai</name>
    <dbReference type="NCBI Taxonomy" id="28183"/>
    <lineage>
        <taxon>Bacteria</taxon>
        <taxon>Pseudomonadati</taxon>
        <taxon>Spirochaetota</taxon>
        <taxon>Spirochaetia</taxon>
        <taxon>Leptospirales</taxon>
        <taxon>Leptospiraceae</taxon>
        <taxon>Leptospira</taxon>
    </lineage>
</organism>
<sequence>MDQDVLELTRKAVVRATIERLRTTYSDLLVIKGYDGIPDFFEFNLYSPANKEERDNALENLYEKLKTVAGKSMTENIHQIILLNRLTDSLDYDTAKVVIENNLMEDGQICRNNLYAAMGEANRFDERRTQIQMVCNTLRFFFSLSKLPMIKLVLSPIKVAASMVGATSLVRTMEAGYELSSKIKDLNPFIDAFLDREIRLIAKLEAGNPVVEPAPIE</sequence>
<dbReference type="GeneID" id="29739953"/>
<dbReference type="InterPro" id="IPR058511">
    <property type="entry name" value="DUF8198"/>
</dbReference>
<accession>A0AB73LNW9</accession>
<proteinExistence type="predicted"/>
<reference evidence="2 3" key="1">
    <citation type="submission" date="2017-01" db="EMBL/GenBank/DDBJ databases">
        <title>Comparative genomic analysis of Brazilian Leptospira santarosai.</title>
        <authorList>
            <person name="Moreno L.Z."/>
            <person name="Miraglia F."/>
            <person name="Kremer F.S."/>
            <person name="Eslabao M.R."/>
            <person name="Lilenbaum W."/>
            <person name="Dellagostin O.A."/>
            <person name="Moreno A.M."/>
        </authorList>
    </citation>
    <scope>NUCLEOTIDE SEQUENCE [LARGE SCALE GENOMIC DNA]</scope>
    <source>
        <strain evidence="2 3">M52/8-19</strain>
    </source>
</reference>
<dbReference type="NCBIfam" id="NF047641">
    <property type="entry name" value="FFLEE_fam"/>
    <property type="match status" value="1"/>
</dbReference>
<dbReference type="InterPro" id="IPR058063">
    <property type="entry name" value="FFLEE_fam"/>
</dbReference>
<evidence type="ECO:0000313" key="3">
    <source>
        <dbReference type="Proteomes" id="UP000189337"/>
    </source>
</evidence>
<gene>
    <name evidence="2" type="ORF">BWD14_04585</name>
</gene>
<dbReference type="GO" id="GO:0005840">
    <property type="term" value="C:ribosome"/>
    <property type="evidence" value="ECO:0007669"/>
    <property type="project" value="UniProtKB-KW"/>
</dbReference>
<evidence type="ECO:0000259" key="1">
    <source>
        <dbReference type="Pfam" id="PF26621"/>
    </source>
</evidence>
<protein>
    <submittedName>
        <fullName evidence="2">Ribosomal protein L22p/L17e domain protein</fullName>
    </submittedName>
</protein>
<feature type="domain" description="DUF8198" evidence="1">
    <location>
        <begin position="7"/>
        <end position="209"/>
    </location>
</feature>
<dbReference type="Proteomes" id="UP000189337">
    <property type="component" value="Unassembled WGS sequence"/>
</dbReference>
<dbReference type="Pfam" id="PF26621">
    <property type="entry name" value="DUF8198"/>
    <property type="match status" value="1"/>
</dbReference>
<name>A0AB73LNW9_9LEPT</name>
<comment type="caution">
    <text evidence="2">The sequence shown here is derived from an EMBL/GenBank/DDBJ whole genome shotgun (WGS) entry which is preliminary data.</text>
</comment>
<evidence type="ECO:0000313" key="2">
    <source>
        <dbReference type="EMBL" id="ONF93923.1"/>
    </source>
</evidence>
<keyword evidence="2" id="KW-0689">Ribosomal protein</keyword>
<dbReference type="EMBL" id="MTSU01000003">
    <property type="protein sequence ID" value="ONF93923.1"/>
    <property type="molecule type" value="Genomic_DNA"/>
</dbReference>